<dbReference type="PROSITE" id="PS51450">
    <property type="entry name" value="LRR"/>
    <property type="match status" value="2"/>
</dbReference>
<dbReference type="SUPFAM" id="SSF48439">
    <property type="entry name" value="Protein prenylyltransferase"/>
    <property type="match status" value="1"/>
</dbReference>
<dbReference type="Proteomes" id="UP001652627">
    <property type="component" value="Chromosome 39"/>
</dbReference>
<dbReference type="GeneID" id="136995177"/>
<dbReference type="InterPro" id="IPR009087">
    <property type="entry name" value="RabGGT_asu_insert-domain"/>
</dbReference>
<evidence type="ECO:0000256" key="4">
    <source>
        <dbReference type="ARBA" id="ARBA00014772"/>
    </source>
</evidence>
<dbReference type="Gene3D" id="3.80.10.10">
    <property type="entry name" value="Ribonuclease Inhibitor"/>
    <property type="match status" value="1"/>
</dbReference>
<evidence type="ECO:0000256" key="7">
    <source>
        <dbReference type="ARBA" id="ARBA00022614"/>
    </source>
</evidence>
<evidence type="ECO:0000256" key="2">
    <source>
        <dbReference type="ARBA" id="ARBA00006734"/>
    </source>
</evidence>
<name>A0ABM4G1K8_9AVES</name>
<keyword evidence="14" id="KW-1185">Reference proteome</keyword>
<dbReference type="PANTHER" id="PTHR11129">
    <property type="entry name" value="PROTEIN FARNESYLTRANSFERASE ALPHA SUBUNIT/RAB GERANYLGERANYL TRANSFERASE ALPHA SUBUNIT"/>
    <property type="match status" value="1"/>
</dbReference>
<keyword evidence="9" id="KW-0677">Repeat</keyword>
<dbReference type="InterPro" id="IPR002088">
    <property type="entry name" value="Prenyl_trans_a"/>
</dbReference>
<evidence type="ECO:0000256" key="10">
    <source>
        <dbReference type="ARBA" id="ARBA00047658"/>
    </source>
</evidence>
<sequence>MPRAALRGGVKRALRPAAASVGRLGVSRRASRLLPPSLPRAPPLSHHPPRRPAPQVTQVSGSGAAPPRRAAMHGRLKLRPSEAQAAARRREREEKLRLYRTAMAAIFEKRRRGQLDGEALALAAAVLAAQPDVGTLWNVRREALARPPAPGWAAAELALAGGCLGVNPKSYGAWHHRAWVLRRVTTTGDAAGDATAEAEGALCARLLAADPRNFHAWEHRRAVAGADGAGAELEFAASLLARDFSNFSAWHYRGELLRGARTPGPPGGGGGPGALGGGRLRQELELVHNAVFTDPNDQSAWVYLRCLLSRARPPAAIICLYVNREDATLAATFSRPVAVSQGSPELELTMDEAPVDASWRSAEGRRRPGYVWLCDLPPDALDPPLSRRRFRVTWRPGPAHRDVILEPGSDESWSQEPVTPQELFWPEMGGADPAVMQEQVETCRELLELEPRSRGPLLTLVLLLSCLDPAANEAETLRCLQTLLEADPLRGGFVRDLRSRAAAAAGILRLEGAGEAPPPDGPRLCLAGRELTSLPLLERLGLVTGLELGGNRLRGPPAGLGGLRRLRVLDLSHNEVATLAGLPPLPRLEELLLDGNPISHAPALAPLAACPRLARLGLAGTPLAAAPGAAAHLAELLPRVEVALA</sequence>
<evidence type="ECO:0000313" key="15">
    <source>
        <dbReference type="RefSeq" id="XP_067171093.1"/>
    </source>
</evidence>
<keyword evidence="6 11" id="KW-0637">Prenyltransferase</keyword>
<keyword evidence="7" id="KW-0433">Leucine-rich repeat</keyword>
<dbReference type="SUPFAM" id="SSF49594">
    <property type="entry name" value="Rab geranylgeranyltransferase alpha-subunit, insert domain"/>
    <property type="match status" value="1"/>
</dbReference>
<dbReference type="EC" id="2.5.1.60" evidence="3 11"/>
<evidence type="ECO:0000256" key="6">
    <source>
        <dbReference type="ARBA" id="ARBA00022602"/>
    </source>
</evidence>
<feature type="domain" description="Rab geranylgeranyltransferase alpha subunit insert-domain" evidence="13">
    <location>
        <begin position="317"/>
        <end position="416"/>
    </location>
</feature>
<evidence type="ECO:0000256" key="12">
    <source>
        <dbReference type="SAM" id="MobiDB-lite"/>
    </source>
</evidence>
<comment type="similarity">
    <text evidence="2 11">Belongs to the protein prenyltransferase subunit alpha family.</text>
</comment>
<evidence type="ECO:0000256" key="8">
    <source>
        <dbReference type="ARBA" id="ARBA00022679"/>
    </source>
</evidence>
<dbReference type="Gene3D" id="2.60.40.1130">
    <property type="entry name" value="Rab geranylgeranyltransferase alpha-subunit, insert domain"/>
    <property type="match status" value="1"/>
</dbReference>
<gene>
    <name evidence="15" type="primary">RABGGTA</name>
</gene>
<dbReference type="SUPFAM" id="SSF52058">
    <property type="entry name" value="L domain-like"/>
    <property type="match status" value="1"/>
</dbReference>
<dbReference type="Pfam" id="PF07711">
    <property type="entry name" value="RabGGT_insert"/>
    <property type="match status" value="1"/>
</dbReference>
<organism evidence="14 15">
    <name type="scientific">Apteryx mantelli</name>
    <name type="common">North Island brown kiwi</name>
    <dbReference type="NCBI Taxonomy" id="2696672"/>
    <lineage>
        <taxon>Eukaryota</taxon>
        <taxon>Metazoa</taxon>
        <taxon>Chordata</taxon>
        <taxon>Craniata</taxon>
        <taxon>Vertebrata</taxon>
        <taxon>Euteleostomi</taxon>
        <taxon>Archelosauria</taxon>
        <taxon>Archosauria</taxon>
        <taxon>Dinosauria</taxon>
        <taxon>Saurischia</taxon>
        <taxon>Theropoda</taxon>
        <taxon>Coelurosauria</taxon>
        <taxon>Aves</taxon>
        <taxon>Palaeognathae</taxon>
        <taxon>Apterygiformes</taxon>
        <taxon>Apterygidae</taxon>
        <taxon>Apteryx</taxon>
    </lineage>
</organism>
<evidence type="ECO:0000259" key="13">
    <source>
        <dbReference type="Pfam" id="PF07711"/>
    </source>
</evidence>
<dbReference type="Pfam" id="PF01239">
    <property type="entry name" value="PPTA"/>
    <property type="match status" value="4"/>
</dbReference>
<keyword evidence="8 11" id="KW-0808">Transferase</keyword>
<dbReference type="RefSeq" id="XP_067171093.1">
    <property type="nucleotide sequence ID" value="XM_067314992.1"/>
</dbReference>
<keyword evidence="5" id="KW-0597">Phosphoprotein</keyword>
<comment type="function">
    <text evidence="1">Catalyzes the transfer of a geranylgeranyl moiety from geranylgeranyl diphosphate to both cysteines of Rab proteins with the C-terminal sequence -XXCC, -XCXC and -CCXX, such as RAB1A, RAB3A, RAB5A and RAB7A.</text>
</comment>
<dbReference type="PANTHER" id="PTHR11129:SF2">
    <property type="entry name" value="GERANYLGERANYL TRANSFERASE TYPE-2 SUBUNIT ALPHA"/>
    <property type="match status" value="1"/>
</dbReference>
<feature type="compositionally biased region" description="Pro residues" evidence="12">
    <location>
        <begin position="36"/>
        <end position="46"/>
    </location>
</feature>
<dbReference type="Gene3D" id="1.25.40.120">
    <property type="entry name" value="Protein prenylyltransferase"/>
    <property type="match status" value="1"/>
</dbReference>
<evidence type="ECO:0000256" key="1">
    <source>
        <dbReference type="ARBA" id="ARBA00002902"/>
    </source>
</evidence>
<comment type="function">
    <text evidence="11">Catalyzes the transfer of a geranyl-geranyl moiety from geranyl-geranyl pyrophosphate to cysteines occuring in specific C-terminal amino acid sequences.</text>
</comment>
<evidence type="ECO:0000256" key="11">
    <source>
        <dbReference type="RuleBase" id="RU367120"/>
    </source>
</evidence>
<evidence type="ECO:0000256" key="5">
    <source>
        <dbReference type="ARBA" id="ARBA00022553"/>
    </source>
</evidence>
<evidence type="ECO:0000313" key="14">
    <source>
        <dbReference type="Proteomes" id="UP001652627"/>
    </source>
</evidence>
<dbReference type="InterPro" id="IPR036254">
    <property type="entry name" value="RabGGT_asu_insert-dom_sf"/>
</dbReference>
<feature type="region of interest" description="Disordered" evidence="12">
    <location>
        <begin position="1"/>
        <end position="93"/>
    </location>
</feature>
<proteinExistence type="inferred from homology"/>
<dbReference type="PROSITE" id="PS51147">
    <property type="entry name" value="PFTA"/>
    <property type="match status" value="3"/>
</dbReference>
<accession>A0ABM4G1K8</accession>
<dbReference type="InterPro" id="IPR032675">
    <property type="entry name" value="LRR_dom_sf"/>
</dbReference>
<evidence type="ECO:0000256" key="9">
    <source>
        <dbReference type="ARBA" id="ARBA00022737"/>
    </source>
</evidence>
<protein>
    <recommendedName>
        <fullName evidence="4 11">Geranylgeranyl transferase type-2 subunit alpha</fullName>
        <ecNumber evidence="3 11">2.5.1.60</ecNumber>
    </recommendedName>
    <alternativeName>
        <fullName evidence="11">Geranylgeranyl transferase type II subunit alpha</fullName>
    </alternativeName>
</protein>
<evidence type="ECO:0000256" key="3">
    <source>
        <dbReference type="ARBA" id="ARBA00012656"/>
    </source>
</evidence>
<reference evidence="15" key="1">
    <citation type="submission" date="2025-08" db="UniProtKB">
        <authorList>
            <consortium name="RefSeq"/>
        </authorList>
    </citation>
    <scope>IDENTIFICATION</scope>
    <source>
        <tissue evidence="15">Blood</tissue>
    </source>
</reference>
<dbReference type="GO" id="GO:0016740">
    <property type="term" value="F:transferase activity"/>
    <property type="evidence" value="ECO:0007669"/>
    <property type="project" value="UniProtKB-KW"/>
</dbReference>
<comment type="catalytic activity">
    <reaction evidence="10 11">
        <text>geranylgeranyl diphosphate + L-cysteinyl-[protein] = S-geranylgeranyl-L-cysteinyl-[protein] + diphosphate</text>
        <dbReference type="Rhea" id="RHEA:21240"/>
        <dbReference type="Rhea" id="RHEA-COMP:10131"/>
        <dbReference type="Rhea" id="RHEA-COMP:11537"/>
        <dbReference type="ChEBI" id="CHEBI:29950"/>
        <dbReference type="ChEBI" id="CHEBI:33019"/>
        <dbReference type="ChEBI" id="CHEBI:57533"/>
        <dbReference type="ChEBI" id="CHEBI:86021"/>
        <dbReference type="EC" id="2.5.1.60"/>
    </reaction>
</comment>
<dbReference type="InterPro" id="IPR001611">
    <property type="entry name" value="Leu-rich_rpt"/>
</dbReference>